<evidence type="ECO:0000313" key="2">
    <source>
        <dbReference type="Proteomes" id="UP000709295"/>
    </source>
</evidence>
<dbReference type="EMBL" id="JAENGY010000503">
    <property type="protein sequence ID" value="KAG6961480.1"/>
    <property type="molecule type" value="Genomic_DNA"/>
</dbReference>
<name>A0A8J5IU78_9STRA</name>
<dbReference type="AlphaFoldDB" id="A0A8J5IU78"/>
<evidence type="ECO:0000313" key="1">
    <source>
        <dbReference type="EMBL" id="KAG6961480.1"/>
    </source>
</evidence>
<comment type="caution">
    <text evidence="1">The sequence shown here is derived from an EMBL/GenBank/DDBJ whole genome shotgun (WGS) entry which is preliminary data.</text>
</comment>
<reference evidence="1" key="1">
    <citation type="submission" date="2021-01" db="EMBL/GenBank/DDBJ databases">
        <title>Phytophthora aleatoria, a newly-described species from Pinus radiata is distinct from Phytophthora cactorum isolates based on comparative genomics.</title>
        <authorList>
            <person name="Mcdougal R."/>
            <person name="Panda P."/>
            <person name="Williams N."/>
            <person name="Studholme D.J."/>
        </authorList>
    </citation>
    <scope>NUCLEOTIDE SEQUENCE</scope>
    <source>
        <strain evidence="1">NZFS 4037</strain>
    </source>
</reference>
<protein>
    <submittedName>
        <fullName evidence="1">Uncharacterized protein</fullName>
    </submittedName>
</protein>
<organism evidence="1 2">
    <name type="scientific">Phytophthora aleatoria</name>
    <dbReference type="NCBI Taxonomy" id="2496075"/>
    <lineage>
        <taxon>Eukaryota</taxon>
        <taxon>Sar</taxon>
        <taxon>Stramenopiles</taxon>
        <taxon>Oomycota</taxon>
        <taxon>Peronosporomycetes</taxon>
        <taxon>Peronosporales</taxon>
        <taxon>Peronosporaceae</taxon>
        <taxon>Phytophthora</taxon>
    </lineage>
</organism>
<sequence length="68" mass="7860">MEVLVYLDKATMEETVSQLYPGLRPDQLRSKKRQCYTWKATKREIGSRQHCRAWSRGMGATAAEEQLA</sequence>
<gene>
    <name evidence="1" type="ORF">JG688_00009049</name>
</gene>
<accession>A0A8J5IU78</accession>
<keyword evidence="2" id="KW-1185">Reference proteome</keyword>
<dbReference type="Proteomes" id="UP000709295">
    <property type="component" value="Unassembled WGS sequence"/>
</dbReference>
<proteinExistence type="predicted"/>